<dbReference type="RefSeq" id="XP_019035858.1">
    <property type="nucleotide sequence ID" value="XM_019184008.1"/>
</dbReference>
<dbReference type="SUPFAM" id="SSF81296">
    <property type="entry name" value="E set domains"/>
    <property type="match status" value="1"/>
</dbReference>
<dbReference type="GO" id="GO:0019901">
    <property type="term" value="F:protein kinase binding"/>
    <property type="evidence" value="ECO:0007669"/>
    <property type="project" value="TreeGrafter"/>
</dbReference>
<accession>A0A1E3NTY7</accession>
<feature type="region of interest" description="Disordered" evidence="3">
    <location>
        <begin position="198"/>
        <end position="223"/>
    </location>
</feature>
<gene>
    <name evidence="5" type="ORF">WICANDRAFT_65880</name>
</gene>
<evidence type="ECO:0000259" key="4">
    <source>
        <dbReference type="Pfam" id="PF16561"/>
    </source>
</evidence>
<feature type="compositionally biased region" description="Basic residues" evidence="3">
    <location>
        <begin position="411"/>
        <end position="420"/>
    </location>
</feature>
<reference evidence="5 6" key="1">
    <citation type="journal article" date="2016" name="Proc. Natl. Acad. Sci. U.S.A.">
        <title>Comparative genomics of biotechnologically important yeasts.</title>
        <authorList>
            <person name="Riley R."/>
            <person name="Haridas S."/>
            <person name="Wolfe K.H."/>
            <person name="Lopes M.R."/>
            <person name="Hittinger C.T."/>
            <person name="Goeker M."/>
            <person name="Salamov A.A."/>
            <person name="Wisecaver J.H."/>
            <person name="Long T.M."/>
            <person name="Calvey C.H."/>
            <person name="Aerts A.L."/>
            <person name="Barry K.W."/>
            <person name="Choi C."/>
            <person name="Clum A."/>
            <person name="Coughlan A.Y."/>
            <person name="Deshpande S."/>
            <person name="Douglass A.P."/>
            <person name="Hanson S.J."/>
            <person name="Klenk H.-P."/>
            <person name="LaButti K.M."/>
            <person name="Lapidus A."/>
            <person name="Lindquist E.A."/>
            <person name="Lipzen A.M."/>
            <person name="Meier-Kolthoff J.P."/>
            <person name="Ohm R.A."/>
            <person name="Otillar R.P."/>
            <person name="Pangilinan J.L."/>
            <person name="Peng Y."/>
            <person name="Rokas A."/>
            <person name="Rosa C.A."/>
            <person name="Scheuner C."/>
            <person name="Sibirny A.A."/>
            <person name="Slot J.C."/>
            <person name="Stielow J.B."/>
            <person name="Sun H."/>
            <person name="Kurtzman C.P."/>
            <person name="Blackwell M."/>
            <person name="Grigoriev I.V."/>
            <person name="Jeffries T.W."/>
        </authorList>
    </citation>
    <scope>NUCLEOTIDE SEQUENCE [LARGE SCALE GENOMIC DNA]</scope>
    <source>
        <strain evidence="6">ATCC 58044 / CBS 1984 / NCYC 433 / NRRL Y-366-8</strain>
    </source>
</reference>
<feature type="region of interest" description="Disordered" evidence="3">
    <location>
        <begin position="293"/>
        <end position="420"/>
    </location>
</feature>
<dbReference type="GO" id="GO:0007165">
    <property type="term" value="P:signal transduction"/>
    <property type="evidence" value="ECO:0007669"/>
    <property type="project" value="TreeGrafter"/>
</dbReference>
<organism evidence="5 6">
    <name type="scientific">Wickerhamomyces anomalus (strain ATCC 58044 / CBS 1984 / NCYC 433 / NRRL Y-366-8)</name>
    <name type="common">Yeast</name>
    <name type="synonym">Hansenula anomala</name>
    <dbReference type="NCBI Taxonomy" id="683960"/>
    <lineage>
        <taxon>Eukaryota</taxon>
        <taxon>Fungi</taxon>
        <taxon>Dikarya</taxon>
        <taxon>Ascomycota</taxon>
        <taxon>Saccharomycotina</taxon>
        <taxon>Saccharomycetes</taxon>
        <taxon>Phaffomycetales</taxon>
        <taxon>Wickerhamomycetaceae</taxon>
        <taxon>Wickerhamomyces</taxon>
    </lineage>
</organism>
<dbReference type="PANTHER" id="PTHR10343:SF81">
    <property type="entry name" value="CRUCIFORM DNA-RECOGNIZING PROTEIN 1-RELATED"/>
    <property type="match status" value="1"/>
</dbReference>
<evidence type="ECO:0000256" key="3">
    <source>
        <dbReference type="SAM" id="MobiDB-lite"/>
    </source>
</evidence>
<sequence length="420" mass="44691">MSFNHTFFWPKGPSEVILTGTFDNWSGSLPLVKTSKGDFEITLPLKQEDDDKILFKFIVDGNWTTSKDYETINDNGNENNVLYLKNLSQVEESKSSGGSKIPEAGGLAAGGLAAAGAAVAGVLGLNSTSSDKENTESSKDYKPTVLPSNEGNHASVAGEPGVAIPSDPHQIKEFSEVRDVDAKELNAKLNKEDEFKTQVLPSQEGEQSNVSGEPGIAIPKDAGNIKEFGEVRNVDAKDLNAKLNKEDEVKTQVLPSNEGNHATVAGEPGVAVPKDAQNIKEFGEVRDVDAKALNEKLGGEGSTKAAAATSTESPEKKTKKVPVKKLIRRNKETGEEVVVSSEPVDHVPKDQNISTNGAETKDTIKPTEEKTLDPKKSSAETNGKTTKDTATKTTEEKPKTASTSTTAASKPKPKPKPAAA</sequence>
<feature type="compositionally biased region" description="Basic and acidic residues" evidence="3">
    <location>
        <begin position="385"/>
        <end position="399"/>
    </location>
</feature>
<dbReference type="InterPro" id="IPR050827">
    <property type="entry name" value="CRP1_MDG1_kinase"/>
</dbReference>
<feature type="compositionally biased region" description="Basic residues" evidence="3">
    <location>
        <begin position="317"/>
        <end position="328"/>
    </location>
</feature>
<dbReference type="EMBL" id="KV454229">
    <property type="protein sequence ID" value="ODQ56651.1"/>
    <property type="molecule type" value="Genomic_DNA"/>
</dbReference>
<dbReference type="STRING" id="683960.A0A1E3NTY7"/>
<protein>
    <submittedName>
        <fullName evidence="5">Carbohydrate-binding module family 48 protein</fullName>
    </submittedName>
</protein>
<feature type="non-terminal residue" evidence="5">
    <location>
        <position position="420"/>
    </location>
</feature>
<dbReference type="InterPro" id="IPR013783">
    <property type="entry name" value="Ig-like_fold"/>
</dbReference>
<comment type="similarity">
    <text evidence="2">Belongs to the CRP1/MDG1 family.</text>
</comment>
<dbReference type="Pfam" id="PF16561">
    <property type="entry name" value="AMPK1_CBM"/>
    <property type="match status" value="1"/>
</dbReference>
<name>A0A1E3NTY7_WICAA</name>
<evidence type="ECO:0000313" key="6">
    <source>
        <dbReference type="Proteomes" id="UP000094112"/>
    </source>
</evidence>
<dbReference type="GO" id="GO:0005737">
    <property type="term" value="C:cytoplasm"/>
    <property type="evidence" value="ECO:0007669"/>
    <property type="project" value="TreeGrafter"/>
</dbReference>
<keyword evidence="1" id="KW-0597">Phosphoprotein</keyword>
<dbReference type="AlphaFoldDB" id="A0A1E3NTY7"/>
<dbReference type="PANTHER" id="PTHR10343">
    <property type="entry name" value="5'-AMP-ACTIVATED PROTEIN KINASE , BETA SUBUNIT"/>
    <property type="match status" value="1"/>
</dbReference>
<dbReference type="GO" id="GO:0031588">
    <property type="term" value="C:nucleotide-activated protein kinase complex"/>
    <property type="evidence" value="ECO:0007669"/>
    <property type="project" value="TreeGrafter"/>
</dbReference>
<dbReference type="InterPro" id="IPR032640">
    <property type="entry name" value="AMPK1_CBM"/>
</dbReference>
<keyword evidence="6" id="KW-1185">Reference proteome</keyword>
<feature type="compositionally biased region" description="Basic and acidic residues" evidence="3">
    <location>
        <begin position="359"/>
        <end position="378"/>
    </location>
</feature>
<dbReference type="CDD" id="cd02859">
    <property type="entry name" value="E_set_AMPKbeta_like_N"/>
    <property type="match status" value="1"/>
</dbReference>
<dbReference type="Proteomes" id="UP000094112">
    <property type="component" value="Unassembled WGS sequence"/>
</dbReference>
<feature type="compositionally biased region" description="Basic and acidic residues" evidence="3">
    <location>
        <begin position="130"/>
        <end position="142"/>
    </location>
</feature>
<feature type="region of interest" description="Disordered" evidence="3">
    <location>
        <begin position="127"/>
        <end position="167"/>
    </location>
</feature>
<feature type="compositionally biased region" description="Low complexity" evidence="3">
    <location>
        <begin position="400"/>
        <end position="410"/>
    </location>
</feature>
<feature type="compositionally biased region" description="Low complexity" evidence="3">
    <location>
        <begin position="302"/>
        <end position="312"/>
    </location>
</feature>
<evidence type="ECO:0000256" key="2">
    <source>
        <dbReference type="ARBA" id="ARBA00038216"/>
    </source>
</evidence>
<dbReference type="Gene3D" id="2.60.40.10">
    <property type="entry name" value="Immunoglobulins"/>
    <property type="match status" value="1"/>
</dbReference>
<proteinExistence type="inferred from homology"/>
<dbReference type="OrthoDB" id="5976022at2759"/>
<evidence type="ECO:0000313" key="5">
    <source>
        <dbReference type="EMBL" id="ODQ56651.1"/>
    </source>
</evidence>
<dbReference type="GO" id="GO:0005634">
    <property type="term" value="C:nucleus"/>
    <property type="evidence" value="ECO:0007669"/>
    <property type="project" value="TreeGrafter"/>
</dbReference>
<feature type="compositionally biased region" description="Polar residues" evidence="3">
    <location>
        <begin position="199"/>
        <end position="211"/>
    </location>
</feature>
<dbReference type="InterPro" id="IPR014756">
    <property type="entry name" value="Ig_E-set"/>
</dbReference>
<feature type="domain" description="AMP-activated protein kinase glycogen-binding" evidence="4">
    <location>
        <begin position="6"/>
        <end position="85"/>
    </location>
</feature>
<dbReference type="GeneID" id="30201254"/>
<evidence type="ECO:0000256" key="1">
    <source>
        <dbReference type="ARBA" id="ARBA00022553"/>
    </source>
</evidence>